<evidence type="ECO:0000256" key="8">
    <source>
        <dbReference type="SAM" id="Phobius"/>
    </source>
</evidence>
<evidence type="ECO:0000313" key="9">
    <source>
        <dbReference type="EMBL" id="RIY39811.1"/>
    </source>
</evidence>
<evidence type="ECO:0000256" key="2">
    <source>
        <dbReference type="ARBA" id="ARBA00005811"/>
    </source>
</evidence>
<feature type="transmembrane region" description="Helical" evidence="8">
    <location>
        <begin position="12"/>
        <end position="32"/>
    </location>
</feature>
<dbReference type="GO" id="GO:0005886">
    <property type="term" value="C:plasma membrane"/>
    <property type="evidence" value="ECO:0007669"/>
    <property type="project" value="UniProtKB-SubCell"/>
</dbReference>
<dbReference type="Proteomes" id="UP000266206">
    <property type="component" value="Unassembled WGS sequence"/>
</dbReference>
<evidence type="ECO:0000256" key="3">
    <source>
        <dbReference type="ARBA" id="ARBA00022475"/>
    </source>
</evidence>
<evidence type="ECO:0000256" key="6">
    <source>
        <dbReference type="ARBA" id="ARBA00023136"/>
    </source>
</evidence>
<dbReference type="Pfam" id="PF02472">
    <property type="entry name" value="ExbD"/>
    <property type="match status" value="1"/>
</dbReference>
<dbReference type="AlphaFoldDB" id="A0A3A1YQL9"/>
<keyword evidence="5 8" id="KW-1133">Transmembrane helix</keyword>
<dbReference type="PANTHER" id="PTHR30558">
    <property type="entry name" value="EXBD MEMBRANE COMPONENT OF PMF-DRIVEN MACROMOLECULE IMPORT SYSTEM"/>
    <property type="match status" value="1"/>
</dbReference>
<comment type="subcellular location">
    <subcellularLocation>
        <location evidence="1">Cell membrane</location>
        <topology evidence="1">Single-pass membrane protein</topology>
    </subcellularLocation>
    <subcellularLocation>
        <location evidence="7">Cell membrane</location>
        <topology evidence="7">Single-pass type II membrane protein</topology>
    </subcellularLocation>
</comment>
<evidence type="ECO:0000256" key="5">
    <source>
        <dbReference type="ARBA" id="ARBA00022989"/>
    </source>
</evidence>
<keyword evidence="3" id="KW-1003">Cell membrane</keyword>
<dbReference type="GO" id="GO:0015031">
    <property type="term" value="P:protein transport"/>
    <property type="evidence" value="ECO:0007669"/>
    <property type="project" value="UniProtKB-KW"/>
</dbReference>
<dbReference type="EMBL" id="NQYH01000013">
    <property type="protein sequence ID" value="RIY39811.1"/>
    <property type="molecule type" value="Genomic_DNA"/>
</dbReference>
<dbReference type="OrthoDB" id="424972at2"/>
<keyword evidence="7" id="KW-0813">Transport</keyword>
<dbReference type="Gene3D" id="3.30.420.270">
    <property type="match status" value="1"/>
</dbReference>
<keyword evidence="7" id="KW-0653">Protein transport</keyword>
<evidence type="ECO:0000256" key="4">
    <source>
        <dbReference type="ARBA" id="ARBA00022692"/>
    </source>
</evidence>
<comment type="similarity">
    <text evidence="2 7">Belongs to the ExbD/TolR family.</text>
</comment>
<comment type="caution">
    <text evidence="9">The sequence shown here is derived from an EMBL/GenBank/DDBJ whole genome shotgun (WGS) entry which is preliminary data.</text>
</comment>
<accession>A0A3A1YQL9</accession>
<evidence type="ECO:0000256" key="1">
    <source>
        <dbReference type="ARBA" id="ARBA00004162"/>
    </source>
</evidence>
<organism evidence="9 10">
    <name type="scientific">Neopusillimonas maritima</name>
    <dbReference type="NCBI Taxonomy" id="2026239"/>
    <lineage>
        <taxon>Bacteria</taxon>
        <taxon>Pseudomonadati</taxon>
        <taxon>Pseudomonadota</taxon>
        <taxon>Betaproteobacteria</taxon>
        <taxon>Burkholderiales</taxon>
        <taxon>Alcaligenaceae</taxon>
        <taxon>Neopusillimonas</taxon>
    </lineage>
</organism>
<reference evidence="9 10" key="1">
    <citation type="submission" date="2017-08" db="EMBL/GenBank/DDBJ databases">
        <title>Pusillimonas indicus sp. nov., a member of the family Alcaligenaceae isolated from surface seawater.</title>
        <authorList>
            <person name="Li J."/>
        </authorList>
    </citation>
    <scope>NUCLEOTIDE SEQUENCE [LARGE SCALE GENOMIC DNA]</scope>
    <source>
        <strain evidence="9 10">L52-1-41</strain>
    </source>
</reference>
<name>A0A3A1YQL9_9BURK</name>
<sequence length="134" mass="14430">MNFRRRIQSEEPEINLIPLIDILLVILIFLAATTSFTRFQQLSVTLPQAGAQAVDPNPLRLAINKDGLFALGANLIADTSTQGLTNALNNAAGNQAQPVLLINADAQTAHENVVKAMEAARLAGIQRVNFATQQ</sequence>
<dbReference type="GO" id="GO:0022857">
    <property type="term" value="F:transmembrane transporter activity"/>
    <property type="evidence" value="ECO:0007669"/>
    <property type="project" value="InterPro"/>
</dbReference>
<protein>
    <submittedName>
        <fullName evidence="9">Biopolymer transporter ExbD</fullName>
    </submittedName>
</protein>
<dbReference type="RefSeq" id="WP_119516759.1">
    <property type="nucleotide sequence ID" value="NZ_NQYH01000013.1"/>
</dbReference>
<evidence type="ECO:0000313" key="10">
    <source>
        <dbReference type="Proteomes" id="UP000266206"/>
    </source>
</evidence>
<gene>
    <name evidence="9" type="ORF">CJP73_13320</name>
</gene>
<keyword evidence="6 8" id="KW-0472">Membrane</keyword>
<dbReference type="InterPro" id="IPR003400">
    <property type="entry name" value="ExbD"/>
</dbReference>
<proteinExistence type="inferred from homology"/>
<keyword evidence="4 7" id="KW-0812">Transmembrane</keyword>
<evidence type="ECO:0000256" key="7">
    <source>
        <dbReference type="RuleBase" id="RU003879"/>
    </source>
</evidence>